<dbReference type="Pfam" id="PF05043">
    <property type="entry name" value="Mga"/>
    <property type="match status" value="1"/>
</dbReference>
<evidence type="ECO:0000259" key="13">
    <source>
        <dbReference type="PROSITE" id="PS51099"/>
    </source>
</evidence>
<keyword evidence="5 15" id="KW-0808">Transferase</keyword>
<evidence type="ECO:0000313" key="16">
    <source>
        <dbReference type="Proteomes" id="UP000075455"/>
    </source>
</evidence>
<dbReference type="SUPFAM" id="SSF55804">
    <property type="entry name" value="Phoshotransferase/anion transport protein"/>
    <property type="match status" value="1"/>
</dbReference>
<reference evidence="15 16" key="1">
    <citation type="submission" date="2016-01" db="EMBL/GenBank/DDBJ databases">
        <title>Draft Genome Sequences of Seven Thermophilic Sporeformers Isolated from Foods.</title>
        <authorList>
            <person name="Berendsen E.M."/>
            <person name="Wells-Bennik M.H."/>
            <person name="Krawcyk A.O."/>
            <person name="De Jong A."/>
            <person name="Holsappel S."/>
            <person name="Eijlander R.T."/>
            <person name="Kuipers O.P."/>
        </authorList>
    </citation>
    <scope>NUCLEOTIDE SEQUENCE [LARGE SCALE GENOMIC DNA]</scope>
    <source>
        <strain evidence="15 16">B4119</strain>
    </source>
</reference>
<evidence type="ECO:0000256" key="5">
    <source>
        <dbReference type="ARBA" id="ARBA00022679"/>
    </source>
</evidence>
<keyword evidence="7" id="KW-0418">Kinase</keyword>
<sequence>MILDGRSIHLLREVIRNPNISSKELEKKYQLSRRQIGYSFEKINMWLRSKNMNEIERTKSGYFLIDKTLKSKLNLELNLDEEFGYENLNELSKMQRVNIILLMLLSKTEELSLVHFTSELRVSKNTAIDDLKQVKKLVNGFDLELRYSRRYGYLIEGKEFNIRKLLISTIYKILKMDRGIERVRQIAQLSDEEIAEFRNRIEKVEKSLNLKFTDEKIEVMPYILLLVLRRISQGMKIDSPYINYKEIADTKEYLATEEILRDFKEVPEEERLFITLHLLTTNVHWSEGLTEETIPDLVSALDEMLILFEKNTCIFLKDRDQLLQKLLLHMKPAYYRIKYNLTEVNDMYEIVKIVNRDFKELHHLVKKSIQPLVDLIGCDIPESETVYLTMLIGGWLTRQGENISKRMKAVIVCPKGVSISRLMFSTLRELFPEFIFLDSLSIREFQEYPIDYDIVFAPVFLETPKKFFLVNSFLGYEEKKRLRKQVMHELYGYVPNELNVDGILEIIEKHCVIKDRKNLSKQLLEYISQDRSPELNYGFSTKNPDLCELITPSTITLRHSVNTWEEAIKIASRPLLKSNSITQQYIESMIQRCHSDPYIVVGPNTAIPHAAPDEGVNELSMSLLRLRKGVTFATDYSIQLVIVIAALDKDRHLRALMQLMKLVRNDHDRQQIINARSVYEVHEIIKKYAVDQ</sequence>
<comment type="subcellular location">
    <subcellularLocation>
        <location evidence="1">Cytoplasm</location>
    </subcellularLocation>
</comment>
<dbReference type="InterPro" id="IPR013011">
    <property type="entry name" value="PTS_EIIB_2"/>
</dbReference>
<dbReference type="Gene3D" id="1.10.1790.10">
    <property type="entry name" value="PRD domain"/>
    <property type="match status" value="2"/>
</dbReference>
<keyword evidence="3" id="KW-0963">Cytoplasm</keyword>
<evidence type="ECO:0000259" key="12">
    <source>
        <dbReference type="PROSITE" id="PS51094"/>
    </source>
</evidence>
<evidence type="ECO:0000256" key="1">
    <source>
        <dbReference type="ARBA" id="ARBA00004496"/>
    </source>
</evidence>
<dbReference type="AlphaFoldDB" id="A0A150KWF2"/>
<comment type="function">
    <text evidence="9">The phosphoenolpyruvate-dependent sugar phosphotransferase system (sugar PTS), a major carbohydrate active transport system, catalyzes the phosphorylation of incoming sugar substrates concomitantly with their translocation across the cell membrane. The enzyme II UlaABC PTS system is involved in ascorbate transport.</text>
</comment>
<evidence type="ECO:0000313" key="15">
    <source>
        <dbReference type="EMBL" id="KYD04370.1"/>
    </source>
</evidence>
<evidence type="ECO:0000256" key="7">
    <source>
        <dbReference type="ARBA" id="ARBA00022777"/>
    </source>
</evidence>
<feature type="domain" description="PTS EIIB type-2" evidence="13">
    <location>
        <begin position="407"/>
        <end position="494"/>
    </location>
</feature>
<evidence type="ECO:0000256" key="9">
    <source>
        <dbReference type="ARBA" id="ARBA00037387"/>
    </source>
</evidence>
<keyword evidence="2" id="KW-0813">Transport</keyword>
<dbReference type="InterPro" id="IPR051351">
    <property type="entry name" value="Ascorbate-PTS_EIIA_comp"/>
</dbReference>
<keyword evidence="8" id="KW-0010">Activator</keyword>
<keyword evidence="6" id="KW-0598">Phosphotransferase system</keyword>
<dbReference type="PATRIC" id="fig|81408.3.peg.2252"/>
<evidence type="ECO:0000256" key="4">
    <source>
        <dbReference type="ARBA" id="ARBA00022553"/>
    </source>
</evidence>
<evidence type="ECO:0000256" key="6">
    <source>
        <dbReference type="ARBA" id="ARBA00022683"/>
    </source>
</evidence>
<dbReference type="InterPro" id="IPR002178">
    <property type="entry name" value="PTS_EIIA_type-2_dom"/>
</dbReference>
<comment type="caution">
    <text evidence="15">The sequence shown here is derived from an EMBL/GenBank/DDBJ whole genome shotgun (WGS) entry which is preliminary data.</text>
</comment>
<dbReference type="InterPro" id="IPR007737">
    <property type="entry name" value="Mga_HTH"/>
</dbReference>
<dbReference type="STRING" id="81408.B4119_1497"/>
<organism evidence="15 16">
    <name type="scientific">Saccharococcus caldoxylosilyticus</name>
    <dbReference type="NCBI Taxonomy" id="81408"/>
    <lineage>
        <taxon>Bacteria</taxon>
        <taxon>Bacillati</taxon>
        <taxon>Bacillota</taxon>
        <taxon>Bacilli</taxon>
        <taxon>Bacillales</taxon>
        <taxon>Anoxybacillaceae</taxon>
        <taxon>Saccharococcus</taxon>
    </lineage>
</organism>
<dbReference type="GO" id="GO:0005737">
    <property type="term" value="C:cytoplasm"/>
    <property type="evidence" value="ECO:0007669"/>
    <property type="project" value="UniProtKB-SubCell"/>
</dbReference>
<dbReference type="EMBL" id="LQYS01000135">
    <property type="protein sequence ID" value="KYD04370.1"/>
    <property type="molecule type" value="Genomic_DNA"/>
</dbReference>
<name>A0A150KWF2_9BACL</name>
<dbReference type="Gene3D" id="3.40.930.10">
    <property type="entry name" value="Mannitol-specific EII, Chain A"/>
    <property type="match status" value="1"/>
</dbReference>
<dbReference type="GO" id="GO:0006355">
    <property type="term" value="P:regulation of DNA-templated transcription"/>
    <property type="evidence" value="ECO:0007669"/>
    <property type="project" value="InterPro"/>
</dbReference>
<dbReference type="CDD" id="cd00211">
    <property type="entry name" value="PTS_IIA_fru"/>
    <property type="match status" value="1"/>
</dbReference>
<keyword evidence="4" id="KW-0597">Phosphoprotein</keyword>
<dbReference type="GO" id="GO:0008982">
    <property type="term" value="F:protein-N(PI)-phosphohistidine-sugar phosphotransferase activity"/>
    <property type="evidence" value="ECO:0007669"/>
    <property type="project" value="InterPro"/>
</dbReference>
<dbReference type="CDD" id="cd05568">
    <property type="entry name" value="PTS_IIB_bgl_like"/>
    <property type="match status" value="1"/>
</dbReference>
<dbReference type="PROSITE" id="PS51372">
    <property type="entry name" value="PRD_2"/>
    <property type="match status" value="2"/>
</dbReference>
<dbReference type="Pfam" id="PF00359">
    <property type="entry name" value="PTS_EIIA_2"/>
    <property type="match status" value="1"/>
</dbReference>
<proteinExistence type="predicted"/>
<feature type="domain" description="PRD" evidence="14">
    <location>
        <begin position="292"/>
        <end position="402"/>
    </location>
</feature>
<dbReference type="PROSITE" id="PS51094">
    <property type="entry name" value="PTS_EIIA_TYPE_2"/>
    <property type="match status" value="1"/>
</dbReference>
<dbReference type="PANTHER" id="PTHR36203:SF1">
    <property type="entry name" value="ASCORBATE-SPECIFIC PTS SYSTEM EIIA COMPONENT"/>
    <property type="match status" value="1"/>
</dbReference>
<dbReference type="InterPro" id="IPR036634">
    <property type="entry name" value="PRD_sf"/>
</dbReference>
<feature type="domain" description="PTS EIIA type-2" evidence="12">
    <location>
        <begin position="548"/>
        <end position="688"/>
    </location>
</feature>
<evidence type="ECO:0000256" key="11">
    <source>
        <dbReference type="ARBA" id="ARBA00042072"/>
    </source>
</evidence>
<dbReference type="PANTHER" id="PTHR36203">
    <property type="entry name" value="ASCORBATE-SPECIFIC PTS SYSTEM EIIA COMPONENT"/>
    <property type="match status" value="1"/>
</dbReference>
<dbReference type="GO" id="GO:0016301">
    <property type="term" value="F:kinase activity"/>
    <property type="evidence" value="ECO:0007669"/>
    <property type="project" value="UniProtKB-KW"/>
</dbReference>
<evidence type="ECO:0000259" key="14">
    <source>
        <dbReference type="PROSITE" id="PS51372"/>
    </source>
</evidence>
<accession>A0A150KWF2</accession>
<evidence type="ECO:0000256" key="8">
    <source>
        <dbReference type="ARBA" id="ARBA00023159"/>
    </source>
</evidence>
<dbReference type="RefSeq" id="WP_061580382.1">
    <property type="nucleotide sequence ID" value="NZ_LQYS01000135.1"/>
</dbReference>
<dbReference type="InterPro" id="IPR016152">
    <property type="entry name" value="PTrfase/Anion_transptr"/>
</dbReference>
<dbReference type="SUPFAM" id="SSF63520">
    <property type="entry name" value="PTS-regulatory domain, PRD"/>
    <property type="match status" value="2"/>
</dbReference>
<protein>
    <recommendedName>
        <fullName evidence="10">Ascorbate-specific PTS system EIIA component</fullName>
    </recommendedName>
    <alternativeName>
        <fullName evidence="11">Ascorbate-specific phosphotransferase enzyme IIA component</fullName>
    </alternativeName>
</protein>
<feature type="domain" description="PRD" evidence="14">
    <location>
        <begin position="188"/>
        <end position="288"/>
    </location>
</feature>
<gene>
    <name evidence="15" type="ORF">B4119_1497</name>
</gene>
<dbReference type="Pfam" id="PF00874">
    <property type="entry name" value="PRD"/>
    <property type="match status" value="2"/>
</dbReference>
<evidence type="ECO:0000256" key="3">
    <source>
        <dbReference type="ARBA" id="ARBA00022490"/>
    </source>
</evidence>
<dbReference type="PROSITE" id="PS51099">
    <property type="entry name" value="PTS_EIIB_TYPE_2"/>
    <property type="match status" value="1"/>
</dbReference>
<dbReference type="InterPro" id="IPR011608">
    <property type="entry name" value="PRD"/>
</dbReference>
<evidence type="ECO:0000256" key="2">
    <source>
        <dbReference type="ARBA" id="ARBA00022448"/>
    </source>
</evidence>
<evidence type="ECO:0000256" key="10">
    <source>
        <dbReference type="ARBA" id="ARBA00041175"/>
    </source>
</evidence>
<dbReference type="Proteomes" id="UP000075455">
    <property type="component" value="Unassembled WGS sequence"/>
</dbReference>
<dbReference type="GO" id="GO:0009401">
    <property type="term" value="P:phosphoenolpyruvate-dependent sugar phosphotransferase system"/>
    <property type="evidence" value="ECO:0007669"/>
    <property type="project" value="UniProtKB-KW"/>
</dbReference>